<feature type="chain" id="PRO_5018668379" evidence="1">
    <location>
        <begin position="22"/>
        <end position="95"/>
    </location>
</feature>
<protein>
    <submittedName>
        <fullName evidence="2">Uncharacterized protein</fullName>
    </submittedName>
</protein>
<dbReference type="EMBL" id="RWIU01000009">
    <property type="protein sequence ID" value="RSK39555.1"/>
    <property type="molecule type" value="Genomic_DNA"/>
</dbReference>
<evidence type="ECO:0000313" key="2">
    <source>
        <dbReference type="EMBL" id="RSK39555.1"/>
    </source>
</evidence>
<dbReference type="OrthoDB" id="9856986at2"/>
<evidence type="ECO:0000256" key="1">
    <source>
        <dbReference type="SAM" id="SignalP"/>
    </source>
</evidence>
<evidence type="ECO:0000313" key="3">
    <source>
        <dbReference type="Proteomes" id="UP000270291"/>
    </source>
</evidence>
<accession>A0A3R9PJD1</accession>
<gene>
    <name evidence="2" type="ORF">EI293_20260</name>
</gene>
<name>A0A3R9PJD1_9BACT</name>
<dbReference type="Proteomes" id="UP000270291">
    <property type="component" value="Unassembled WGS sequence"/>
</dbReference>
<sequence>MYNFFRLLPVAALLSLGAATATPVATPPAQAQQCPTYEDGLVDGQDHKANLAATYGAGTPEYEQALNTAIANARYNARNAECPTYWRGYVQGLSN</sequence>
<reference evidence="2 3" key="1">
    <citation type="submission" date="2018-12" db="EMBL/GenBank/DDBJ databases">
        <authorList>
            <person name="Feng G."/>
            <person name="Zhu H."/>
        </authorList>
    </citation>
    <scope>NUCLEOTIDE SEQUENCE [LARGE SCALE GENOMIC DNA]</scope>
    <source>
        <strain evidence="2 3">LMG 26000</strain>
    </source>
</reference>
<keyword evidence="1" id="KW-0732">Signal</keyword>
<feature type="signal peptide" evidence="1">
    <location>
        <begin position="1"/>
        <end position="21"/>
    </location>
</feature>
<dbReference type="AlphaFoldDB" id="A0A3R9PJD1"/>
<keyword evidence="3" id="KW-1185">Reference proteome</keyword>
<comment type="caution">
    <text evidence="2">The sequence shown here is derived from an EMBL/GenBank/DDBJ whole genome shotgun (WGS) entry which is preliminary data.</text>
</comment>
<dbReference type="RefSeq" id="WP_125440373.1">
    <property type="nucleotide sequence ID" value="NZ_RWIU01000009.1"/>
</dbReference>
<organism evidence="2 3">
    <name type="scientific">Hymenobacter perfusus</name>
    <dbReference type="NCBI Taxonomy" id="1236770"/>
    <lineage>
        <taxon>Bacteria</taxon>
        <taxon>Pseudomonadati</taxon>
        <taxon>Bacteroidota</taxon>
        <taxon>Cytophagia</taxon>
        <taxon>Cytophagales</taxon>
        <taxon>Hymenobacteraceae</taxon>
        <taxon>Hymenobacter</taxon>
    </lineage>
</organism>
<proteinExistence type="predicted"/>